<gene>
    <name evidence="1" type="primary">rpb8</name>
    <name evidence="2" type="ORF">GTHE00462_LOCUS8975</name>
</gene>
<name>Q98SA8_GUITH</name>
<dbReference type="GO" id="GO:0003899">
    <property type="term" value="F:DNA-directed RNA polymerase activity"/>
    <property type="evidence" value="ECO:0007669"/>
    <property type="project" value="InterPro"/>
</dbReference>
<dbReference type="SMART" id="SM00658">
    <property type="entry name" value="RPOL8c"/>
    <property type="match status" value="1"/>
</dbReference>
<reference evidence="2" key="2">
    <citation type="submission" date="2021-01" db="EMBL/GenBank/DDBJ databases">
        <authorList>
            <person name="Corre E."/>
            <person name="Pelletier E."/>
            <person name="Niang G."/>
            <person name="Scheremetjew M."/>
            <person name="Finn R."/>
            <person name="Kale V."/>
            <person name="Holt S."/>
            <person name="Cochrane G."/>
            <person name="Meng A."/>
            <person name="Brown T."/>
            <person name="Cohen L."/>
        </authorList>
    </citation>
    <scope>NUCLEOTIDE SEQUENCE</scope>
    <source>
        <strain evidence="2">CCMP 2712</strain>
    </source>
</reference>
<dbReference type="InterPro" id="IPR005570">
    <property type="entry name" value="RPABC3"/>
</dbReference>
<dbReference type="Gene3D" id="2.40.50.140">
    <property type="entry name" value="Nucleic acid-binding proteins"/>
    <property type="match status" value="1"/>
</dbReference>
<accession>Q98SA8</accession>
<dbReference type="GO" id="GO:0006351">
    <property type="term" value="P:DNA-templated transcription"/>
    <property type="evidence" value="ECO:0007669"/>
    <property type="project" value="InterPro"/>
</dbReference>
<dbReference type="AlphaFoldDB" id="Q98SA8"/>
<organism evidence="1 3">
    <name type="scientific">Guillardia theta</name>
    <name type="common">Cryptophyte</name>
    <name type="synonym">Cryptomonas phi</name>
    <dbReference type="NCBI Taxonomy" id="55529"/>
    <lineage>
        <taxon>Eukaryota</taxon>
        <taxon>Cryptophyceae</taxon>
        <taxon>Pyrenomonadales</taxon>
        <taxon>Geminigeraceae</taxon>
        <taxon>Guillardia</taxon>
    </lineage>
</organism>
<dbReference type="InterPro" id="IPR012340">
    <property type="entry name" value="NA-bd_OB-fold"/>
</dbReference>
<dbReference type="GeneID" id="857148"/>
<dbReference type="Proteomes" id="UP000242167">
    <property type="component" value="Nucleomorph 3"/>
</dbReference>
<geneLocation type="nucleomorph" evidence="1"/>
<dbReference type="RefSeq" id="XP_001713366.1">
    <property type="nucleotide sequence ID" value="XM_001713314.1"/>
</dbReference>
<reference evidence="1 3" key="1">
    <citation type="journal article" date="2001" name="Nature">
        <title>The highly reduced genome of an enslaved algal nucleus.</title>
        <authorList>
            <person name="Douglas S."/>
            <person name="Zauner S."/>
            <person name="Fraunholz M."/>
            <person name="Beaton M."/>
            <person name="Penny S."/>
            <person name="Deng L."/>
            <person name="Wu X."/>
            <person name="Reith M."/>
            <person name="Cavalier-Smith T."/>
            <person name="Maier U."/>
        </authorList>
    </citation>
    <scope>NUCLEOTIDE SEQUENCE [LARGE SCALE GENOMIC DNA]</scope>
</reference>
<protein>
    <submittedName>
        <fullName evidence="1">Putative RNA polymerase II subunit</fullName>
    </submittedName>
</protein>
<dbReference type="Pfam" id="PF03870">
    <property type="entry name" value="RNA_pol_Rpb8"/>
    <property type="match status" value="1"/>
</dbReference>
<dbReference type="EMBL" id="HBKN01011354">
    <property type="protein sequence ID" value="CAE2280651.1"/>
    <property type="molecule type" value="Transcribed_RNA"/>
</dbReference>
<proteinExistence type="predicted"/>
<dbReference type="SUPFAM" id="SSF50249">
    <property type="entry name" value="Nucleic acid-binding proteins"/>
    <property type="match status" value="1"/>
</dbReference>
<keyword evidence="1" id="KW-0542">Nucleomorph</keyword>
<sequence>MYRQDFLILKLNKTLFIMIEICRSQFKVEHIENYSFGNDKQGNNMQNNFFKVSKIFSKEIYGQSEFFLDYNSEIYKIQNEDILDVLIIGFSNQISDFNSFELESNNENINLIKEYIREFEYVMQGMIFHTGLEKNLFFFYTSFGGLILKFYSNRNYSKDPLLMDYNIFLFIRKAKV</sequence>
<evidence type="ECO:0000313" key="2">
    <source>
        <dbReference type="EMBL" id="CAE2280651.1"/>
    </source>
</evidence>
<evidence type="ECO:0000313" key="3">
    <source>
        <dbReference type="Proteomes" id="UP000242167"/>
    </source>
</evidence>
<dbReference type="EMBL" id="AF083031">
    <property type="protein sequence ID" value="AAK39675.1"/>
    <property type="molecule type" value="Genomic_DNA"/>
</dbReference>
<evidence type="ECO:0000313" key="1">
    <source>
        <dbReference type="EMBL" id="AAK39675.1"/>
    </source>
</evidence>
<dbReference type="PIR" id="F90122">
    <property type="entry name" value="F90122"/>
</dbReference>